<dbReference type="SMART" id="SM00342">
    <property type="entry name" value="HTH_ARAC"/>
    <property type="match status" value="1"/>
</dbReference>
<dbReference type="AlphaFoldDB" id="A0A371AUH8"/>
<dbReference type="EMBL" id="QRCT01000032">
    <property type="protein sequence ID" value="RDU23223.1"/>
    <property type="molecule type" value="Genomic_DNA"/>
</dbReference>
<evidence type="ECO:0000313" key="6">
    <source>
        <dbReference type="Proteomes" id="UP000255036"/>
    </source>
</evidence>
<dbReference type="PROSITE" id="PS01124">
    <property type="entry name" value="HTH_ARAC_FAMILY_2"/>
    <property type="match status" value="1"/>
</dbReference>
<dbReference type="PANTHER" id="PTHR47504">
    <property type="entry name" value="RIGHT ORIGIN-BINDING PROTEIN"/>
    <property type="match status" value="1"/>
</dbReference>
<dbReference type="GO" id="GO:0043565">
    <property type="term" value="F:sequence-specific DNA binding"/>
    <property type="evidence" value="ECO:0007669"/>
    <property type="project" value="InterPro"/>
</dbReference>
<gene>
    <name evidence="5" type="ORF">DWV06_10610</name>
</gene>
<dbReference type="PANTHER" id="PTHR47504:SF6">
    <property type="entry name" value="ARAC-FAMILY TRANSCRIPTIONAL REGULATOR"/>
    <property type="match status" value="1"/>
</dbReference>
<dbReference type="SUPFAM" id="SSF46689">
    <property type="entry name" value="Homeodomain-like"/>
    <property type="match status" value="2"/>
</dbReference>
<dbReference type="PROSITE" id="PS00041">
    <property type="entry name" value="HTH_ARAC_FAMILY_1"/>
    <property type="match status" value="1"/>
</dbReference>
<organism evidence="5 6">
    <name type="scientific">Anaerosacchariphilus polymeriproducens</name>
    <dbReference type="NCBI Taxonomy" id="1812858"/>
    <lineage>
        <taxon>Bacteria</taxon>
        <taxon>Bacillati</taxon>
        <taxon>Bacillota</taxon>
        <taxon>Clostridia</taxon>
        <taxon>Lachnospirales</taxon>
        <taxon>Lachnospiraceae</taxon>
        <taxon>Anaerosacchariphilus</taxon>
    </lineage>
</organism>
<keyword evidence="1" id="KW-0805">Transcription regulation</keyword>
<feature type="domain" description="HTH araC/xylS-type" evidence="4">
    <location>
        <begin position="18"/>
        <end position="116"/>
    </location>
</feature>
<dbReference type="Pfam" id="PF12833">
    <property type="entry name" value="HTH_18"/>
    <property type="match status" value="1"/>
</dbReference>
<dbReference type="OrthoDB" id="8365150at2"/>
<name>A0A371AUH8_9FIRM</name>
<accession>A0A371AUH8</accession>
<dbReference type="InterPro" id="IPR050959">
    <property type="entry name" value="MarA-like"/>
</dbReference>
<keyword evidence="3" id="KW-0804">Transcription</keyword>
<dbReference type="InterPro" id="IPR018062">
    <property type="entry name" value="HTH_AraC-typ_CS"/>
</dbReference>
<evidence type="ECO:0000256" key="2">
    <source>
        <dbReference type="ARBA" id="ARBA00023125"/>
    </source>
</evidence>
<evidence type="ECO:0000313" key="5">
    <source>
        <dbReference type="EMBL" id="RDU23223.1"/>
    </source>
</evidence>
<dbReference type="Proteomes" id="UP000255036">
    <property type="component" value="Unassembled WGS sequence"/>
</dbReference>
<dbReference type="PRINTS" id="PR00032">
    <property type="entry name" value="HTHARAC"/>
</dbReference>
<evidence type="ECO:0000256" key="3">
    <source>
        <dbReference type="ARBA" id="ARBA00023163"/>
    </source>
</evidence>
<protein>
    <submittedName>
        <fullName evidence="5">AraC family transcriptional regulator</fullName>
    </submittedName>
</protein>
<sequence>MNLSNKGVENLNYSYRIQKTILYIETNLGKKLSVDELAGIAGFSKYHFIRIFKHETGSRLFEYIQSRRMARAAKQLLFTNQNIFDIALMYQFDSQEAFTRAFKKEYSLSPGRYRNVMSNLIHFEEEVYTMEKNIIPGWIVTGTVPSEYNVEFDYIIFHKGTRSVRIKGESININNEDYMTVMQQFKACTYIGKRIRFSAFIKTQEVDTWCGLWMRINDATANILKLDNMQNRPVKGTNDWNYYSVVLDIPECSNIINIGILLNGKGTIWMDHVDIEIVDKSVETTDVDLSSELPEKPMNLSLEESDIEME</sequence>
<reference evidence="5 6" key="1">
    <citation type="submission" date="2018-07" db="EMBL/GenBank/DDBJ databases">
        <title>Anaerosacharophilus polymeroproducens gen. nov. sp. nov., an anaerobic bacterium isolated from salt field.</title>
        <authorList>
            <person name="Kim W."/>
            <person name="Yang S.-H."/>
            <person name="Oh J."/>
            <person name="Lee J.-H."/>
            <person name="Kwon K.K."/>
        </authorList>
    </citation>
    <scope>NUCLEOTIDE SEQUENCE [LARGE SCALE GENOMIC DNA]</scope>
    <source>
        <strain evidence="5 6">MCWD5</strain>
    </source>
</reference>
<dbReference type="Gene3D" id="1.10.10.60">
    <property type="entry name" value="Homeodomain-like"/>
    <property type="match status" value="2"/>
</dbReference>
<dbReference type="Gene3D" id="2.60.120.260">
    <property type="entry name" value="Galactose-binding domain-like"/>
    <property type="match status" value="1"/>
</dbReference>
<dbReference type="GO" id="GO:0003700">
    <property type="term" value="F:DNA-binding transcription factor activity"/>
    <property type="evidence" value="ECO:0007669"/>
    <property type="project" value="InterPro"/>
</dbReference>
<dbReference type="InterPro" id="IPR018060">
    <property type="entry name" value="HTH_AraC"/>
</dbReference>
<comment type="caution">
    <text evidence="5">The sequence shown here is derived from an EMBL/GenBank/DDBJ whole genome shotgun (WGS) entry which is preliminary data.</text>
</comment>
<keyword evidence="2" id="KW-0238">DNA-binding</keyword>
<keyword evidence="6" id="KW-1185">Reference proteome</keyword>
<dbReference type="InterPro" id="IPR009057">
    <property type="entry name" value="Homeodomain-like_sf"/>
</dbReference>
<dbReference type="InterPro" id="IPR020449">
    <property type="entry name" value="Tscrpt_reg_AraC-type_HTH"/>
</dbReference>
<evidence type="ECO:0000259" key="4">
    <source>
        <dbReference type="PROSITE" id="PS01124"/>
    </source>
</evidence>
<proteinExistence type="predicted"/>
<evidence type="ECO:0000256" key="1">
    <source>
        <dbReference type="ARBA" id="ARBA00023015"/>
    </source>
</evidence>